<reference evidence="1" key="1">
    <citation type="submission" date="2015-07" db="EMBL/GenBank/DDBJ databases">
        <title>MeaNS - Measles Nucleotide Surveillance Program.</title>
        <authorList>
            <person name="Tran T."/>
            <person name="Druce J."/>
        </authorList>
    </citation>
    <scope>NUCLEOTIDE SEQUENCE</scope>
    <source>
        <strain evidence="1">UCB-OBI-ISO-001</strain>
        <tissue evidence="1">Gonad</tissue>
    </source>
</reference>
<accession>A0A0L8IGJ2</accession>
<dbReference type="EMBL" id="KQ415777">
    <property type="protein sequence ID" value="KOG00573.1"/>
    <property type="molecule type" value="Genomic_DNA"/>
</dbReference>
<sequence>MCESWVFTYLAINGRVFKNCFRPQKKKKLQINKTITHTRTSFLDPLTRLIQLLSSLFSYYS</sequence>
<protein>
    <submittedName>
        <fullName evidence="1">Uncharacterized protein</fullName>
    </submittedName>
</protein>
<organism evidence="1">
    <name type="scientific">Octopus bimaculoides</name>
    <name type="common">California two-spotted octopus</name>
    <dbReference type="NCBI Taxonomy" id="37653"/>
    <lineage>
        <taxon>Eukaryota</taxon>
        <taxon>Metazoa</taxon>
        <taxon>Spiralia</taxon>
        <taxon>Lophotrochozoa</taxon>
        <taxon>Mollusca</taxon>
        <taxon>Cephalopoda</taxon>
        <taxon>Coleoidea</taxon>
        <taxon>Octopodiformes</taxon>
        <taxon>Octopoda</taxon>
        <taxon>Incirrata</taxon>
        <taxon>Octopodidae</taxon>
        <taxon>Octopus</taxon>
    </lineage>
</organism>
<proteinExistence type="predicted"/>
<evidence type="ECO:0000313" key="1">
    <source>
        <dbReference type="EMBL" id="KOG00573.1"/>
    </source>
</evidence>
<name>A0A0L8IGJ2_OCTBM</name>
<gene>
    <name evidence="1" type="ORF">OCBIM_22000507mg</name>
</gene>
<dbReference type="AlphaFoldDB" id="A0A0L8IGJ2"/>